<gene>
    <name evidence="2" type="ORF">DDZ16_11010</name>
</gene>
<dbReference type="SUPFAM" id="SSF51182">
    <property type="entry name" value="RmlC-like cupins"/>
    <property type="match status" value="1"/>
</dbReference>
<dbReference type="CDD" id="cd02219">
    <property type="entry name" value="cupin_YjlB-like"/>
    <property type="match status" value="1"/>
</dbReference>
<evidence type="ECO:0000259" key="1">
    <source>
        <dbReference type="Pfam" id="PF07883"/>
    </source>
</evidence>
<dbReference type="AlphaFoldDB" id="A0A2U2B917"/>
<dbReference type="InterPro" id="IPR014500">
    <property type="entry name" value="UCP019307_cupin"/>
</dbReference>
<protein>
    <recommendedName>
        <fullName evidence="1">Cupin type-2 domain-containing protein</fullName>
    </recommendedName>
</protein>
<reference evidence="2 3" key="1">
    <citation type="submission" date="2018-05" db="EMBL/GenBank/DDBJ databases">
        <title>Marinilabilia rubrum sp. nov., isolated from saltern sediment.</title>
        <authorList>
            <person name="Zhang R."/>
        </authorList>
    </citation>
    <scope>NUCLEOTIDE SEQUENCE [LARGE SCALE GENOMIC DNA]</scope>
    <source>
        <strain evidence="2 3">WTE16</strain>
    </source>
</reference>
<name>A0A2U2B917_9BACT</name>
<sequence length="148" mass="16649">MFLILGLSKKAQSNMNSTTPEQFHFKDDGNIPNSKHPLLLYRDAFEGRKDKGATWLEKHFKENNWYNSWRWGIFPYHHYHSTSHEVLGCFQGSALLHVGGKNGEKVKIEAGDIVVIPAGVGHKCISHSSDFTVVGAYPNGSSYDLMRA</sequence>
<dbReference type="PIRSF" id="PIRSF019307">
    <property type="entry name" value="UCP019307"/>
    <property type="match status" value="1"/>
</dbReference>
<dbReference type="InterPro" id="IPR014710">
    <property type="entry name" value="RmlC-like_jellyroll"/>
</dbReference>
<evidence type="ECO:0000313" key="2">
    <source>
        <dbReference type="EMBL" id="PWD99534.1"/>
    </source>
</evidence>
<dbReference type="InterPro" id="IPR011051">
    <property type="entry name" value="RmlC_Cupin_sf"/>
</dbReference>
<organism evidence="2 3">
    <name type="scientific">Marinilabilia rubra</name>
    <dbReference type="NCBI Taxonomy" id="2162893"/>
    <lineage>
        <taxon>Bacteria</taxon>
        <taxon>Pseudomonadati</taxon>
        <taxon>Bacteroidota</taxon>
        <taxon>Bacteroidia</taxon>
        <taxon>Marinilabiliales</taxon>
        <taxon>Marinilabiliaceae</taxon>
        <taxon>Marinilabilia</taxon>
    </lineage>
</organism>
<dbReference type="Gene3D" id="2.60.120.10">
    <property type="entry name" value="Jelly Rolls"/>
    <property type="match status" value="1"/>
</dbReference>
<feature type="domain" description="Cupin type-2" evidence="1">
    <location>
        <begin position="77"/>
        <end position="129"/>
    </location>
</feature>
<proteinExistence type="predicted"/>
<evidence type="ECO:0000313" key="3">
    <source>
        <dbReference type="Proteomes" id="UP000244956"/>
    </source>
</evidence>
<dbReference type="Pfam" id="PF07883">
    <property type="entry name" value="Cupin_2"/>
    <property type="match status" value="1"/>
</dbReference>
<accession>A0A2U2B917</accession>
<dbReference type="InterPro" id="IPR013096">
    <property type="entry name" value="Cupin_2"/>
</dbReference>
<dbReference type="PANTHER" id="PTHR36448:SF2">
    <property type="entry name" value="CUPIN TYPE-1 DOMAIN-CONTAINING PROTEIN"/>
    <property type="match status" value="1"/>
</dbReference>
<dbReference type="InterPro" id="IPR047121">
    <property type="entry name" value="YjiB-like"/>
</dbReference>
<dbReference type="PANTHER" id="PTHR36448">
    <property type="entry name" value="BLR7373 PROTEIN"/>
    <property type="match status" value="1"/>
</dbReference>
<dbReference type="Proteomes" id="UP000244956">
    <property type="component" value="Unassembled WGS sequence"/>
</dbReference>
<comment type="caution">
    <text evidence="2">The sequence shown here is derived from an EMBL/GenBank/DDBJ whole genome shotgun (WGS) entry which is preliminary data.</text>
</comment>
<dbReference type="EMBL" id="QEWP01000007">
    <property type="protein sequence ID" value="PWD99534.1"/>
    <property type="molecule type" value="Genomic_DNA"/>
</dbReference>
<keyword evidence="3" id="KW-1185">Reference proteome</keyword>
<dbReference type="OrthoDB" id="9791759at2"/>